<dbReference type="EMBL" id="BQNB010013275">
    <property type="protein sequence ID" value="GJT13987.1"/>
    <property type="molecule type" value="Genomic_DNA"/>
</dbReference>
<dbReference type="PANTHER" id="PTHR34427:SF5">
    <property type="entry name" value="DUF4283 DOMAIN-CONTAINING PROTEIN"/>
    <property type="match status" value="1"/>
</dbReference>
<dbReference type="Proteomes" id="UP001151760">
    <property type="component" value="Unassembled WGS sequence"/>
</dbReference>
<dbReference type="GO" id="GO:0003964">
    <property type="term" value="F:RNA-directed DNA polymerase activity"/>
    <property type="evidence" value="ECO:0007669"/>
    <property type="project" value="UniProtKB-KW"/>
</dbReference>
<keyword evidence="2" id="KW-0548">Nucleotidyltransferase</keyword>
<feature type="region of interest" description="Disordered" evidence="1">
    <location>
        <begin position="86"/>
        <end position="134"/>
    </location>
</feature>
<accession>A0ABQ5BJL3</accession>
<gene>
    <name evidence="2" type="ORF">Tco_0861029</name>
</gene>
<keyword evidence="2" id="KW-0695">RNA-directed DNA polymerase</keyword>
<name>A0ABQ5BJL3_9ASTR</name>
<sequence>MVWISLEGLPLIAWTPIAFKKIASNWGEPIFVDEDPTESLSIGRVCIQTSIRSNISEVCKVSINNSSYNIRVKEFAGRVPDFEAIDLSSNKDSDSDESENGSDMNNINCNNSIHDDEEGEIRENDVNTEGEVKV</sequence>
<comment type="caution">
    <text evidence="2">The sequence shown here is derived from an EMBL/GenBank/DDBJ whole genome shotgun (WGS) entry which is preliminary data.</text>
</comment>
<reference evidence="2" key="1">
    <citation type="journal article" date="2022" name="Int. J. Mol. Sci.">
        <title>Draft Genome of Tanacetum Coccineum: Genomic Comparison of Closely Related Tanacetum-Family Plants.</title>
        <authorList>
            <person name="Yamashiro T."/>
            <person name="Shiraishi A."/>
            <person name="Nakayama K."/>
            <person name="Satake H."/>
        </authorList>
    </citation>
    <scope>NUCLEOTIDE SEQUENCE</scope>
</reference>
<dbReference type="PANTHER" id="PTHR34427">
    <property type="entry name" value="DUF4283 DOMAIN PROTEIN"/>
    <property type="match status" value="1"/>
</dbReference>
<keyword evidence="3" id="KW-1185">Reference proteome</keyword>
<protein>
    <submittedName>
        <fullName evidence="2">RNA-directed DNA polymerase, eukaryota</fullName>
    </submittedName>
</protein>
<keyword evidence="2" id="KW-0808">Transferase</keyword>
<proteinExistence type="predicted"/>
<evidence type="ECO:0000313" key="3">
    <source>
        <dbReference type="Proteomes" id="UP001151760"/>
    </source>
</evidence>
<evidence type="ECO:0000313" key="2">
    <source>
        <dbReference type="EMBL" id="GJT13987.1"/>
    </source>
</evidence>
<feature type="compositionally biased region" description="Basic and acidic residues" evidence="1">
    <location>
        <begin position="121"/>
        <end position="134"/>
    </location>
</feature>
<organism evidence="2 3">
    <name type="scientific">Tanacetum coccineum</name>
    <dbReference type="NCBI Taxonomy" id="301880"/>
    <lineage>
        <taxon>Eukaryota</taxon>
        <taxon>Viridiplantae</taxon>
        <taxon>Streptophyta</taxon>
        <taxon>Embryophyta</taxon>
        <taxon>Tracheophyta</taxon>
        <taxon>Spermatophyta</taxon>
        <taxon>Magnoliopsida</taxon>
        <taxon>eudicotyledons</taxon>
        <taxon>Gunneridae</taxon>
        <taxon>Pentapetalae</taxon>
        <taxon>asterids</taxon>
        <taxon>campanulids</taxon>
        <taxon>Asterales</taxon>
        <taxon>Asteraceae</taxon>
        <taxon>Asteroideae</taxon>
        <taxon>Anthemideae</taxon>
        <taxon>Anthemidinae</taxon>
        <taxon>Tanacetum</taxon>
    </lineage>
</organism>
<reference evidence="2" key="2">
    <citation type="submission" date="2022-01" db="EMBL/GenBank/DDBJ databases">
        <authorList>
            <person name="Yamashiro T."/>
            <person name="Shiraishi A."/>
            <person name="Satake H."/>
            <person name="Nakayama K."/>
        </authorList>
    </citation>
    <scope>NUCLEOTIDE SEQUENCE</scope>
</reference>
<evidence type="ECO:0000256" key="1">
    <source>
        <dbReference type="SAM" id="MobiDB-lite"/>
    </source>
</evidence>